<reference evidence="2" key="1">
    <citation type="submission" date="2018-05" db="EMBL/GenBank/DDBJ databases">
        <authorList>
            <person name="Lanie J.A."/>
            <person name="Ng W.-L."/>
            <person name="Kazmierczak K.M."/>
            <person name="Andrzejewski T.M."/>
            <person name="Davidsen T.M."/>
            <person name="Wayne K.J."/>
            <person name="Tettelin H."/>
            <person name="Glass J.I."/>
            <person name="Rusch D."/>
            <person name="Podicherti R."/>
            <person name="Tsui H.-C.T."/>
            <person name="Winkler M.E."/>
        </authorList>
    </citation>
    <scope>NUCLEOTIDE SEQUENCE</scope>
</reference>
<organism evidence="2">
    <name type="scientific">marine metagenome</name>
    <dbReference type="NCBI Taxonomy" id="408172"/>
    <lineage>
        <taxon>unclassified sequences</taxon>
        <taxon>metagenomes</taxon>
        <taxon>ecological metagenomes</taxon>
    </lineage>
</organism>
<feature type="compositionally biased region" description="Polar residues" evidence="1">
    <location>
        <begin position="8"/>
        <end position="25"/>
    </location>
</feature>
<accession>A0A382RYX3</accession>
<evidence type="ECO:0000313" key="2">
    <source>
        <dbReference type="EMBL" id="SVD02502.1"/>
    </source>
</evidence>
<feature type="region of interest" description="Disordered" evidence="1">
    <location>
        <begin position="1"/>
        <end position="41"/>
    </location>
</feature>
<feature type="non-terminal residue" evidence="2">
    <location>
        <position position="1"/>
    </location>
</feature>
<dbReference type="EMBL" id="UINC01124984">
    <property type="protein sequence ID" value="SVD02502.1"/>
    <property type="molecule type" value="Genomic_DNA"/>
</dbReference>
<name>A0A382RYX3_9ZZZZ</name>
<evidence type="ECO:0000256" key="1">
    <source>
        <dbReference type="SAM" id="MobiDB-lite"/>
    </source>
</evidence>
<sequence length="41" mass="4458">VEKKKTVQPISSTKTPERGPTNTLPNEAKADSKANCVAVYR</sequence>
<protein>
    <submittedName>
        <fullName evidence="2">Uncharacterized protein</fullName>
    </submittedName>
</protein>
<gene>
    <name evidence="2" type="ORF">METZ01_LOCUS355356</name>
</gene>
<proteinExistence type="predicted"/>
<feature type="non-terminal residue" evidence="2">
    <location>
        <position position="41"/>
    </location>
</feature>
<dbReference type="AlphaFoldDB" id="A0A382RYX3"/>